<dbReference type="EMBL" id="ML975163">
    <property type="protein sequence ID" value="KAF1810941.1"/>
    <property type="molecule type" value="Genomic_DNA"/>
</dbReference>
<name>A0A6G1FZ18_9PEZI</name>
<proteinExistence type="predicted"/>
<evidence type="ECO:0000313" key="4">
    <source>
        <dbReference type="RefSeq" id="XP_033532572.1"/>
    </source>
</evidence>
<feature type="compositionally biased region" description="Polar residues" evidence="1">
    <location>
        <begin position="176"/>
        <end position="195"/>
    </location>
</feature>
<dbReference type="Proteomes" id="UP000504638">
    <property type="component" value="Unplaced"/>
</dbReference>
<reference evidence="2 4" key="1">
    <citation type="submission" date="2020-01" db="EMBL/GenBank/DDBJ databases">
        <authorList>
            <consortium name="DOE Joint Genome Institute"/>
            <person name="Haridas S."/>
            <person name="Albert R."/>
            <person name="Binder M."/>
            <person name="Bloem J."/>
            <person name="Labutti K."/>
            <person name="Salamov A."/>
            <person name="Andreopoulos B."/>
            <person name="Baker S.E."/>
            <person name="Barry K."/>
            <person name="Bills G."/>
            <person name="Bluhm B.H."/>
            <person name="Cannon C."/>
            <person name="Castanera R."/>
            <person name="Culley D.E."/>
            <person name="Daum C."/>
            <person name="Ezra D."/>
            <person name="Gonzalez J.B."/>
            <person name="Henrissat B."/>
            <person name="Kuo A."/>
            <person name="Liang C."/>
            <person name="Lipzen A."/>
            <person name="Lutzoni F."/>
            <person name="Magnuson J."/>
            <person name="Mondo S."/>
            <person name="Nolan M."/>
            <person name="Ohm R."/>
            <person name="Pangilinan J."/>
            <person name="Park H.-J."/>
            <person name="Ramirez L."/>
            <person name="Alfaro M."/>
            <person name="Sun H."/>
            <person name="Tritt A."/>
            <person name="Yoshinaga Y."/>
            <person name="Zwiers L.-H."/>
            <person name="Turgeon B.G."/>
            <person name="Goodwin S.B."/>
            <person name="Spatafora J.W."/>
            <person name="Crous P.W."/>
            <person name="Grigoriev I.V."/>
        </authorList>
    </citation>
    <scope>NUCLEOTIDE SEQUENCE</scope>
    <source>
        <strain evidence="2 4">CBS 781.70</strain>
    </source>
</reference>
<keyword evidence="3" id="KW-1185">Reference proteome</keyword>
<protein>
    <submittedName>
        <fullName evidence="2 4">Uncharacterized protein</fullName>
    </submittedName>
</protein>
<evidence type="ECO:0000313" key="2">
    <source>
        <dbReference type="EMBL" id="KAF1810941.1"/>
    </source>
</evidence>
<evidence type="ECO:0000256" key="1">
    <source>
        <dbReference type="SAM" id="MobiDB-lite"/>
    </source>
</evidence>
<organism evidence="2">
    <name type="scientific">Eremomyces bilateralis CBS 781.70</name>
    <dbReference type="NCBI Taxonomy" id="1392243"/>
    <lineage>
        <taxon>Eukaryota</taxon>
        <taxon>Fungi</taxon>
        <taxon>Dikarya</taxon>
        <taxon>Ascomycota</taxon>
        <taxon>Pezizomycotina</taxon>
        <taxon>Dothideomycetes</taxon>
        <taxon>Dothideomycetes incertae sedis</taxon>
        <taxon>Eremomycetales</taxon>
        <taxon>Eremomycetaceae</taxon>
        <taxon>Eremomyces</taxon>
    </lineage>
</organism>
<accession>A0A6G1FZ18</accession>
<gene>
    <name evidence="2 4" type="ORF">P152DRAFT_72225</name>
</gene>
<sequence length="195" mass="22083">MVISSRLACLLWHLSLRPIHRPIPIFRTQFALCVAYAIPPYPHSSPSPNHHYPPLLFFIFKLTIPHHHYRQIASAPVRFDQPVLVLFLRPILRAATGEVYEQSSRRGGGLIRGRGARFPNGFWVYNASSCCALMVCIEWDDARERGRGLRTQKSRFFCCGPKTKKLEDGDGAKSRGGNQIVKTSTVQPEASKQRN</sequence>
<feature type="compositionally biased region" description="Basic and acidic residues" evidence="1">
    <location>
        <begin position="164"/>
        <end position="173"/>
    </location>
</feature>
<evidence type="ECO:0000313" key="3">
    <source>
        <dbReference type="Proteomes" id="UP000504638"/>
    </source>
</evidence>
<reference evidence="4" key="3">
    <citation type="submission" date="2025-04" db="UniProtKB">
        <authorList>
            <consortium name="RefSeq"/>
        </authorList>
    </citation>
    <scope>IDENTIFICATION</scope>
    <source>
        <strain evidence="4">CBS 781.70</strain>
    </source>
</reference>
<dbReference type="AlphaFoldDB" id="A0A6G1FZ18"/>
<feature type="region of interest" description="Disordered" evidence="1">
    <location>
        <begin position="162"/>
        <end position="195"/>
    </location>
</feature>
<dbReference type="GeneID" id="54423776"/>
<reference evidence="4" key="2">
    <citation type="submission" date="2020-04" db="EMBL/GenBank/DDBJ databases">
        <authorList>
            <consortium name="NCBI Genome Project"/>
        </authorList>
    </citation>
    <scope>NUCLEOTIDE SEQUENCE</scope>
    <source>
        <strain evidence="4">CBS 781.70</strain>
    </source>
</reference>
<dbReference type="RefSeq" id="XP_033532572.1">
    <property type="nucleotide sequence ID" value="XM_033683206.1"/>
</dbReference>